<dbReference type="GO" id="GO:0016567">
    <property type="term" value="P:protein ubiquitination"/>
    <property type="evidence" value="ECO:0007669"/>
    <property type="project" value="InterPro"/>
</dbReference>
<evidence type="ECO:0000259" key="11">
    <source>
        <dbReference type="PROSITE" id="PS51873"/>
    </source>
</evidence>
<dbReference type="STRING" id="658196.A0A397TL08"/>
<dbReference type="Gene3D" id="3.30.40.10">
    <property type="entry name" value="Zinc/RING finger domain, C3HC4 (zinc finger)"/>
    <property type="match status" value="1"/>
</dbReference>
<name>A0A397TL08_9GLOM</name>
<feature type="region of interest" description="Disordered" evidence="8">
    <location>
        <begin position="440"/>
        <end position="498"/>
    </location>
</feature>
<proteinExistence type="predicted"/>
<sequence>MFLSFLFQIVPAIFVRSLQFFASKTAALSNSLTSNKSRSSTLFNLSSANSSGSSSPPSSQRGDNGDSIQDIEYWLQRCSICFDAQLDFCLDICRDQFCRDCFQRYVKEVVHNSWGLSITKIKCPVCNEIVSQSEWSKYVDQNTIDLYNIYNKPYRSFSRCCSGCGEEVFAAQVFQVCSEEKEKYFKDISNLLRKFLETYETAKNKEKIPPNTNNQADIDNFIAKFEADYLVYISEESTSIGIMEMYEHITEKIGKVLGVSLDVNNKRPSKKFSRHKLKTHTDMVKAAAEISSKFVALEVRPEAWKELQFMHISNFPQSNCAKCKRDICLQCGDPTHHPGMTCIQYMRHKVANPHLFVTSQSLLCNDKNDVTDALENTKWKLANSKSCPNCSILINRDDGCNKVDCLHCGYRFCWICRNSWSEKCGFYECRMKQKKGKDKRSVNKRLSSSQLQNQQQLDDNNNNTSEIPQFGEFQGEDVEMSDSFQTEEETEYDYDENDVDNDDAVVLNVLAQSLNDQPEIGVPNVFLIQSKITPADPNL</sequence>
<evidence type="ECO:0000256" key="2">
    <source>
        <dbReference type="ARBA" id="ARBA00022723"/>
    </source>
</evidence>
<feature type="domain" description="RING-type" evidence="10">
    <location>
        <begin position="78"/>
        <end position="127"/>
    </location>
</feature>
<dbReference type="PROSITE" id="PS50089">
    <property type="entry name" value="ZF_RING_2"/>
    <property type="match status" value="1"/>
</dbReference>
<accession>A0A397TL08</accession>
<evidence type="ECO:0000256" key="4">
    <source>
        <dbReference type="ARBA" id="ARBA00022771"/>
    </source>
</evidence>
<keyword evidence="3" id="KW-0677">Repeat</keyword>
<dbReference type="InterPro" id="IPR044066">
    <property type="entry name" value="TRIAD_supradom"/>
</dbReference>
<feature type="compositionally biased region" description="Low complexity" evidence="8">
    <location>
        <begin position="446"/>
        <end position="463"/>
    </location>
</feature>
<evidence type="ECO:0000256" key="5">
    <source>
        <dbReference type="ARBA" id="ARBA00022786"/>
    </source>
</evidence>
<dbReference type="OrthoDB" id="10264956at2759"/>
<evidence type="ECO:0000256" key="8">
    <source>
        <dbReference type="SAM" id="MobiDB-lite"/>
    </source>
</evidence>
<feature type="region of interest" description="Disordered" evidence="8">
    <location>
        <begin position="45"/>
        <end position="64"/>
    </location>
</feature>
<dbReference type="PANTHER" id="PTHR11685">
    <property type="entry name" value="RBR FAMILY RING FINGER AND IBR DOMAIN-CONTAINING"/>
    <property type="match status" value="1"/>
</dbReference>
<keyword evidence="9" id="KW-0732">Signal</keyword>
<feature type="domain" description="RING-type" evidence="11">
    <location>
        <begin position="74"/>
        <end position="433"/>
    </location>
</feature>
<dbReference type="InterPro" id="IPR013083">
    <property type="entry name" value="Znf_RING/FYVE/PHD"/>
</dbReference>
<protein>
    <recommendedName>
        <fullName evidence="14">RING-type domain-containing protein</fullName>
    </recommendedName>
</protein>
<evidence type="ECO:0000259" key="10">
    <source>
        <dbReference type="PROSITE" id="PS50089"/>
    </source>
</evidence>
<dbReference type="Pfam" id="PF22191">
    <property type="entry name" value="IBR_1"/>
    <property type="match status" value="1"/>
</dbReference>
<keyword evidence="2" id="KW-0479">Metal-binding</keyword>
<dbReference type="GO" id="GO:0008270">
    <property type="term" value="F:zinc ion binding"/>
    <property type="evidence" value="ECO:0007669"/>
    <property type="project" value="UniProtKB-KW"/>
</dbReference>
<keyword evidence="4 7" id="KW-0863">Zinc-finger</keyword>
<evidence type="ECO:0000313" key="12">
    <source>
        <dbReference type="EMBL" id="RIA97596.1"/>
    </source>
</evidence>
<reference evidence="12 13" key="1">
    <citation type="submission" date="2018-06" db="EMBL/GenBank/DDBJ databases">
        <title>Comparative genomics reveals the genomic features of Rhizophagus irregularis, R. cerebriforme, R. diaphanum and Gigaspora rosea, and their symbiotic lifestyle signature.</title>
        <authorList>
            <person name="Morin E."/>
            <person name="San Clemente H."/>
            <person name="Chen E.C.H."/>
            <person name="De La Providencia I."/>
            <person name="Hainaut M."/>
            <person name="Kuo A."/>
            <person name="Kohler A."/>
            <person name="Murat C."/>
            <person name="Tang N."/>
            <person name="Roy S."/>
            <person name="Loubradou J."/>
            <person name="Henrissat B."/>
            <person name="Grigoriev I.V."/>
            <person name="Corradi N."/>
            <person name="Roux C."/>
            <person name="Martin F.M."/>
        </authorList>
    </citation>
    <scope>NUCLEOTIDE SEQUENCE [LARGE SCALE GENOMIC DNA]</scope>
    <source>
        <strain evidence="12 13">DAOM 227022</strain>
    </source>
</reference>
<evidence type="ECO:0000313" key="13">
    <source>
        <dbReference type="Proteomes" id="UP000265703"/>
    </source>
</evidence>
<evidence type="ECO:0000256" key="7">
    <source>
        <dbReference type="PROSITE-ProRule" id="PRU00175"/>
    </source>
</evidence>
<gene>
    <name evidence="12" type="ORF">C1645_751971</name>
</gene>
<evidence type="ECO:0000256" key="1">
    <source>
        <dbReference type="ARBA" id="ARBA00022679"/>
    </source>
</evidence>
<dbReference type="Proteomes" id="UP000265703">
    <property type="component" value="Unassembled WGS sequence"/>
</dbReference>
<evidence type="ECO:0000256" key="6">
    <source>
        <dbReference type="ARBA" id="ARBA00022833"/>
    </source>
</evidence>
<keyword evidence="6" id="KW-0862">Zinc</keyword>
<dbReference type="InterPro" id="IPR031127">
    <property type="entry name" value="E3_UB_ligase_RBR"/>
</dbReference>
<keyword evidence="5" id="KW-0833">Ubl conjugation pathway</keyword>
<feature type="compositionally biased region" description="Low complexity" evidence="8">
    <location>
        <begin position="45"/>
        <end position="59"/>
    </location>
</feature>
<feature type="signal peptide" evidence="9">
    <location>
        <begin position="1"/>
        <end position="17"/>
    </location>
</feature>
<dbReference type="AlphaFoldDB" id="A0A397TL08"/>
<dbReference type="Gene3D" id="1.20.120.1750">
    <property type="match status" value="1"/>
</dbReference>
<comment type="caution">
    <text evidence="12">The sequence shown here is derived from an EMBL/GenBank/DDBJ whole genome shotgun (WGS) entry which is preliminary data.</text>
</comment>
<evidence type="ECO:0008006" key="14">
    <source>
        <dbReference type="Google" id="ProtNLM"/>
    </source>
</evidence>
<dbReference type="EMBL" id="QKYT01000027">
    <property type="protein sequence ID" value="RIA97596.1"/>
    <property type="molecule type" value="Genomic_DNA"/>
</dbReference>
<keyword evidence="1" id="KW-0808">Transferase</keyword>
<evidence type="ECO:0000256" key="3">
    <source>
        <dbReference type="ARBA" id="ARBA00022737"/>
    </source>
</evidence>
<dbReference type="InterPro" id="IPR001841">
    <property type="entry name" value="Znf_RING"/>
</dbReference>
<feature type="compositionally biased region" description="Acidic residues" evidence="8">
    <location>
        <begin position="474"/>
        <end position="498"/>
    </location>
</feature>
<organism evidence="12 13">
    <name type="scientific">Glomus cerebriforme</name>
    <dbReference type="NCBI Taxonomy" id="658196"/>
    <lineage>
        <taxon>Eukaryota</taxon>
        <taxon>Fungi</taxon>
        <taxon>Fungi incertae sedis</taxon>
        <taxon>Mucoromycota</taxon>
        <taxon>Glomeromycotina</taxon>
        <taxon>Glomeromycetes</taxon>
        <taxon>Glomerales</taxon>
        <taxon>Glomeraceae</taxon>
        <taxon>Glomus</taxon>
    </lineage>
</organism>
<dbReference type="SUPFAM" id="SSF57850">
    <property type="entry name" value="RING/U-box"/>
    <property type="match status" value="2"/>
</dbReference>
<feature type="chain" id="PRO_5017284658" description="RING-type domain-containing protein" evidence="9">
    <location>
        <begin position="18"/>
        <end position="539"/>
    </location>
</feature>
<dbReference type="PROSITE" id="PS51873">
    <property type="entry name" value="TRIAD"/>
    <property type="match status" value="1"/>
</dbReference>
<keyword evidence="13" id="KW-1185">Reference proteome</keyword>
<dbReference type="GO" id="GO:0004842">
    <property type="term" value="F:ubiquitin-protein transferase activity"/>
    <property type="evidence" value="ECO:0007669"/>
    <property type="project" value="InterPro"/>
</dbReference>
<evidence type="ECO:0000256" key="9">
    <source>
        <dbReference type="SAM" id="SignalP"/>
    </source>
</evidence>